<dbReference type="GO" id="GO:0003677">
    <property type="term" value="F:DNA binding"/>
    <property type="evidence" value="ECO:0007669"/>
    <property type="project" value="UniProtKB-KW"/>
</dbReference>
<feature type="domain" description="HTH La-type RNA-binding" evidence="3">
    <location>
        <begin position="7"/>
        <end position="96"/>
    </location>
</feature>
<dbReference type="CDD" id="cd07323">
    <property type="entry name" value="LAM"/>
    <property type="match status" value="1"/>
</dbReference>
<accession>A0A0H2RVQ6</accession>
<dbReference type="InParanoid" id="A0A0H2RVQ6"/>
<keyword evidence="4" id="KW-0238">DNA-binding</keyword>
<sequence>MPVTSISFPIDEKRVRLLGQLEYYFSLQNLAQDLYLRRQMDSRGWIPIELIASFKRVQRQTQDVQLVLEVLKLSDLVEVRDSYVRLRNGQWQGVVLPDATPTVFEETNVEGDIDEEDEDDVVFVMHETKQS</sequence>
<evidence type="ECO:0000313" key="5">
    <source>
        <dbReference type="Proteomes" id="UP000053477"/>
    </source>
</evidence>
<dbReference type="STRING" id="27342.A0A0H2RVQ6"/>
<gene>
    <name evidence="4" type="ORF">SCHPADRAFT_823588</name>
</gene>
<dbReference type="InterPro" id="IPR036388">
    <property type="entry name" value="WH-like_DNA-bd_sf"/>
</dbReference>
<organism evidence="4 5">
    <name type="scientific">Schizopora paradoxa</name>
    <dbReference type="NCBI Taxonomy" id="27342"/>
    <lineage>
        <taxon>Eukaryota</taxon>
        <taxon>Fungi</taxon>
        <taxon>Dikarya</taxon>
        <taxon>Basidiomycota</taxon>
        <taxon>Agaricomycotina</taxon>
        <taxon>Agaricomycetes</taxon>
        <taxon>Hymenochaetales</taxon>
        <taxon>Schizoporaceae</taxon>
        <taxon>Schizopora</taxon>
    </lineage>
</organism>
<dbReference type="PANTHER" id="PTHR22792:SF132">
    <property type="entry name" value="LA-RELATED PROTEIN 1"/>
    <property type="match status" value="1"/>
</dbReference>
<evidence type="ECO:0000259" key="3">
    <source>
        <dbReference type="PROSITE" id="PS50961"/>
    </source>
</evidence>
<evidence type="ECO:0000256" key="2">
    <source>
        <dbReference type="PROSITE-ProRule" id="PRU00332"/>
    </source>
</evidence>
<dbReference type="EMBL" id="KQ085920">
    <property type="protein sequence ID" value="KLO16130.1"/>
    <property type="molecule type" value="Genomic_DNA"/>
</dbReference>
<keyword evidence="5" id="KW-1185">Reference proteome</keyword>
<dbReference type="InterPro" id="IPR045180">
    <property type="entry name" value="La_dom_prot"/>
</dbReference>
<dbReference type="PANTHER" id="PTHR22792">
    <property type="entry name" value="LUPUS LA PROTEIN-RELATED"/>
    <property type="match status" value="1"/>
</dbReference>
<dbReference type="PROSITE" id="PS50961">
    <property type="entry name" value="HTH_LA"/>
    <property type="match status" value="1"/>
</dbReference>
<protein>
    <submittedName>
        <fullName evidence="4">Winged helix DNA-binding domain-containing protein</fullName>
    </submittedName>
</protein>
<evidence type="ECO:0000313" key="4">
    <source>
        <dbReference type="EMBL" id="KLO16130.1"/>
    </source>
</evidence>
<dbReference type="Pfam" id="PF05383">
    <property type="entry name" value="La"/>
    <property type="match status" value="1"/>
</dbReference>
<dbReference type="InterPro" id="IPR006630">
    <property type="entry name" value="La_HTH"/>
</dbReference>
<keyword evidence="1 2" id="KW-0694">RNA-binding</keyword>
<name>A0A0H2RVQ6_9AGAM</name>
<dbReference type="Proteomes" id="UP000053477">
    <property type="component" value="Unassembled WGS sequence"/>
</dbReference>
<evidence type="ECO:0000256" key="1">
    <source>
        <dbReference type="ARBA" id="ARBA00022884"/>
    </source>
</evidence>
<dbReference type="GO" id="GO:0003723">
    <property type="term" value="F:RNA binding"/>
    <property type="evidence" value="ECO:0007669"/>
    <property type="project" value="UniProtKB-UniRule"/>
</dbReference>
<reference evidence="4 5" key="1">
    <citation type="submission" date="2015-04" db="EMBL/GenBank/DDBJ databases">
        <title>Complete genome sequence of Schizopora paradoxa KUC8140, a cosmopolitan wood degrader in East Asia.</title>
        <authorList>
            <consortium name="DOE Joint Genome Institute"/>
            <person name="Min B."/>
            <person name="Park H."/>
            <person name="Jang Y."/>
            <person name="Kim J.-J."/>
            <person name="Kim K.H."/>
            <person name="Pangilinan J."/>
            <person name="Lipzen A."/>
            <person name="Riley R."/>
            <person name="Grigoriev I.V."/>
            <person name="Spatafora J.W."/>
            <person name="Choi I.-G."/>
        </authorList>
    </citation>
    <scope>NUCLEOTIDE SEQUENCE [LARGE SCALE GENOMIC DNA]</scope>
    <source>
        <strain evidence="4 5">KUC8140</strain>
    </source>
</reference>
<dbReference type="OrthoDB" id="340227at2759"/>
<dbReference type="GO" id="GO:0005829">
    <property type="term" value="C:cytosol"/>
    <property type="evidence" value="ECO:0007669"/>
    <property type="project" value="TreeGrafter"/>
</dbReference>
<dbReference type="SUPFAM" id="SSF46785">
    <property type="entry name" value="Winged helix' DNA-binding domain"/>
    <property type="match status" value="1"/>
</dbReference>
<dbReference type="GO" id="GO:0045727">
    <property type="term" value="P:positive regulation of translation"/>
    <property type="evidence" value="ECO:0007669"/>
    <property type="project" value="TreeGrafter"/>
</dbReference>
<dbReference type="InterPro" id="IPR036390">
    <property type="entry name" value="WH_DNA-bd_sf"/>
</dbReference>
<dbReference type="SMART" id="SM00715">
    <property type="entry name" value="LA"/>
    <property type="match status" value="1"/>
</dbReference>
<proteinExistence type="predicted"/>
<dbReference type="Gene3D" id="1.10.10.10">
    <property type="entry name" value="Winged helix-like DNA-binding domain superfamily/Winged helix DNA-binding domain"/>
    <property type="match status" value="1"/>
</dbReference>
<dbReference type="AlphaFoldDB" id="A0A0H2RVQ6"/>
<dbReference type="GO" id="GO:0010494">
    <property type="term" value="C:cytoplasmic stress granule"/>
    <property type="evidence" value="ECO:0007669"/>
    <property type="project" value="TreeGrafter"/>
</dbReference>